<dbReference type="PANTHER" id="PTHR33993">
    <property type="entry name" value="GLYOXALASE-RELATED"/>
    <property type="match status" value="1"/>
</dbReference>
<comment type="caution">
    <text evidence="2">The sequence shown here is derived from an EMBL/GenBank/DDBJ whole genome shotgun (WGS) entry which is preliminary data.</text>
</comment>
<reference evidence="2 3" key="1">
    <citation type="submission" date="2021-03" db="EMBL/GenBank/DDBJ databases">
        <title>Genomic Encyclopedia of Type Strains, Phase IV (KMG-IV): sequencing the most valuable type-strain genomes for metagenomic binning, comparative biology and taxonomic classification.</title>
        <authorList>
            <person name="Goeker M."/>
        </authorList>
    </citation>
    <scope>NUCLEOTIDE SEQUENCE [LARGE SCALE GENOMIC DNA]</scope>
    <source>
        <strain evidence="2 3">DSM 26048</strain>
    </source>
</reference>
<dbReference type="Gene3D" id="3.10.180.10">
    <property type="entry name" value="2,3-Dihydroxybiphenyl 1,2-Dioxygenase, domain 1"/>
    <property type="match status" value="2"/>
</dbReference>
<dbReference type="InterPro" id="IPR037523">
    <property type="entry name" value="VOC_core"/>
</dbReference>
<dbReference type="PROSITE" id="PS51819">
    <property type="entry name" value="VOC"/>
    <property type="match status" value="2"/>
</dbReference>
<dbReference type="Proteomes" id="UP001519287">
    <property type="component" value="Unassembled WGS sequence"/>
</dbReference>
<feature type="domain" description="VOC" evidence="1">
    <location>
        <begin position="144"/>
        <end position="262"/>
    </location>
</feature>
<organism evidence="2 3">
    <name type="scientific">Paenibacillus eucommiae</name>
    <dbReference type="NCBI Taxonomy" id="1355755"/>
    <lineage>
        <taxon>Bacteria</taxon>
        <taxon>Bacillati</taxon>
        <taxon>Bacillota</taxon>
        <taxon>Bacilli</taxon>
        <taxon>Bacillales</taxon>
        <taxon>Paenibacillaceae</taxon>
        <taxon>Paenibacillus</taxon>
    </lineage>
</organism>
<dbReference type="InterPro" id="IPR052164">
    <property type="entry name" value="Anthracycline_SecMetBiosynth"/>
</dbReference>
<evidence type="ECO:0000313" key="2">
    <source>
        <dbReference type="EMBL" id="MBP1989325.1"/>
    </source>
</evidence>
<dbReference type="EMBL" id="JAGGLB010000002">
    <property type="protein sequence ID" value="MBP1989325.1"/>
    <property type="molecule type" value="Genomic_DNA"/>
</dbReference>
<feature type="domain" description="VOC" evidence="1">
    <location>
        <begin position="6"/>
        <end position="130"/>
    </location>
</feature>
<keyword evidence="3" id="KW-1185">Reference proteome</keyword>
<dbReference type="SUPFAM" id="SSF54593">
    <property type="entry name" value="Glyoxalase/Bleomycin resistance protein/Dihydroxybiphenyl dioxygenase"/>
    <property type="match status" value="2"/>
</dbReference>
<evidence type="ECO:0000259" key="1">
    <source>
        <dbReference type="PROSITE" id="PS51819"/>
    </source>
</evidence>
<evidence type="ECO:0000313" key="3">
    <source>
        <dbReference type="Proteomes" id="UP001519287"/>
    </source>
</evidence>
<name>A0ABS4IP41_9BACL</name>
<dbReference type="InterPro" id="IPR029068">
    <property type="entry name" value="Glyas_Bleomycin-R_OHBP_Dase"/>
</dbReference>
<dbReference type="PANTHER" id="PTHR33993:SF2">
    <property type="entry name" value="VOC DOMAIN-CONTAINING PROTEIN"/>
    <property type="match status" value="1"/>
</dbReference>
<dbReference type="GO" id="GO:0016829">
    <property type="term" value="F:lyase activity"/>
    <property type="evidence" value="ECO:0007669"/>
    <property type="project" value="UniProtKB-KW"/>
</dbReference>
<keyword evidence="2" id="KW-0456">Lyase</keyword>
<gene>
    <name evidence="2" type="ORF">J2Z66_000920</name>
</gene>
<dbReference type="Pfam" id="PF00903">
    <property type="entry name" value="Glyoxalase"/>
    <property type="match status" value="2"/>
</dbReference>
<proteinExistence type="predicted"/>
<sequence length="264" mass="29335">MANPRAIGSTLPVLMVSDLARSHEYYRNVLGFNVTDWWVERDGLNGFALKMFQADHVDDVRPNTPAKGAAIGVDVYAYVDTWDQLESLLKEFKGKGADIAQDIVTYPDGGPWKEFIVRDPDGYAFAFGGVDGRPGGRRSPLRPHISGVTLWVRNLDAAAERYAKLLDLNVSPEDRYFGHMHVFHLENGTDLALDSNGMEHIPVPPPAPGPVLFTIHTDDIDAAHDFVIPLGFEIVYGIKHFPGMAFFNMRDEDGNILTIVQSKQ</sequence>
<dbReference type="InterPro" id="IPR004360">
    <property type="entry name" value="Glyas_Fos-R_dOase_dom"/>
</dbReference>
<dbReference type="RefSeq" id="WP_209970146.1">
    <property type="nucleotide sequence ID" value="NZ_JAGGLB010000002.1"/>
</dbReference>
<accession>A0ABS4IP41</accession>
<protein>
    <submittedName>
        <fullName evidence="2">Enzyme related to lactoylglutathione lyase</fullName>
    </submittedName>
</protein>